<dbReference type="PANTHER" id="PTHR38032">
    <property type="entry name" value="POLYMERASE-RELATED"/>
    <property type="match status" value="1"/>
</dbReference>
<protein>
    <recommendedName>
        <fullName evidence="2">DUF342 domain-containing protein</fullName>
    </recommendedName>
</protein>
<accession>A0A645DLU6</accession>
<evidence type="ECO:0000313" key="1">
    <source>
        <dbReference type="EMBL" id="MPM90424.1"/>
    </source>
</evidence>
<reference evidence="1" key="1">
    <citation type="submission" date="2019-08" db="EMBL/GenBank/DDBJ databases">
        <authorList>
            <person name="Kucharzyk K."/>
            <person name="Murdoch R.W."/>
            <person name="Higgins S."/>
            <person name="Loffler F."/>
        </authorList>
    </citation>
    <scope>NUCLEOTIDE SEQUENCE</scope>
</reference>
<comment type="caution">
    <text evidence="1">The sequence shown here is derived from an EMBL/GenBank/DDBJ whole genome shotgun (WGS) entry which is preliminary data.</text>
</comment>
<proteinExistence type="predicted"/>
<sequence>MVQGSVQPGFVVECAGNIEIRGTVEHATVKAGRNVTLSSGITSSTLKCGGDMRCRYIENSEIFVRGDLLTGSIVNSTVSCGKDIKLDSLIAKIIGGSCLAGQNIEARSIGSQANVRTELELGADPVLMERRQELTAQIPVLKAEIEKLNSLVDIFSQLKGLNRLTPDQAQALENALYTQGTDWERLAAAEKELEEIAQKIKAKGFGQIRCTGPMYVGTRVVIGDAHLTISGPLNDVSLYYNDGEIRIGSGR</sequence>
<dbReference type="InterPro" id="IPR046865">
    <property type="entry name" value="FapA_b_solenoid"/>
</dbReference>
<dbReference type="PANTHER" id="PTHR38032:SF1">
    <property type="entry name" value="RNA-BINDING PROTEIN KHPB N-TERMINAL DOMAIN-CONTAINING PROTEIN"/>
    <property type="match status" value="1"/>
</dbReference>
<name>A0A645DLU6_9ZZZZ</name>
<gene>
    <name evidence="1" type="ORF">SDC9_137545</name>
</gene>
<dbReference type="AlphaFoldDB" id="A0A645DLU6"/>
<evidence type="ECO:0008006" key="2">
    <source>
        <dbReference type="Google" id="ProtNLM"/>
    </source>
</evidence>
<dbReference type="EMBL" id="VSSQ01037670">
    <property type="protein sequence ID" value="MPM90424.1"/>
    <property type="molecule type" value="Genomic_DNA"/>
</dbReference>
<organism evidence="1">
    <name type="scientific">bioreactor metagenome</name>
    <dbReference type="NCBI Taxonomy" id="1076179"/>
    <lineage>
        <taxon>unclassified sequences</taxon>
        <taxon>metagenomes</taxon>
        <taxon>ecological metagenomes</taxon>
    </lineage>
</organism>
<dbReference type="InterPro" id="IPR005646">
    <property type="entry name" value="FapA"/>
</dbReference>
<dbReference type="Pfam" id="PF03961">
    <property type="entry name" value="FapA"/>
    <property type="match status" value="1"/>
</dbReference>